<sequence>MIAMQQELNQFEKSEVWELVPRPSNQSVIGTRWVFGNKMDENGIIVRNKARLVAQGFNQEEKIDYEETFAPVARLEAIRMLLAFACFKDFVLYQIDVKNAFLNGFINEEVYVEQPPGSQSFNFPNHVFKPKKALYSLKQAPRAWYERLSKFLLKTGFKMGKIDTTLFIKTKENDMLLVQIDVDDIIFGATNVSLCEEFSKFMHSEFEMSMMGELNFFLGLQIKQLKEGPLDTTLGPFSHFRPIRHHPRPT</sequence>
<evidence type="ECO:0000313" key="3">
    <source>
        <dbReference type="Proteomes" id="UP001227230"/>
    </source>
</evidence>
<reference evidence="2 3" key="1">
    <citation type="journal article" date="2023" name="Hortic Res">
        <title>The complete reference genome for grapevine (Vitis vinifera L.) genetics and breeding.</title>
        <authorList>
            <person name="Shi X."/>
            <person name="Cao S."/>
            <person name="Wang X."/>
            <person name="Huang S."/>
            <person name="Wang Y."/>
            <person name="Liu Z."/>
            <person name="Liu W."/>
            <person name="Leng X."/>
            <person name="Peng Y."/>
            <person name="Wang N."/>
            <person name="Wang Y."/>
            <person name="Ma Z."/>
            <person name="Xu X."/>
            <person name="Zhang F."/>
            <person name="Xue H."/>
            <person name="Zhong H."/>
            <person name="Wang Y."/>
            <person name="Zhang K."/>
            <person name="Velt A."/>
            <person name="Avia K."/>
            <person name="Holtgrawe D."/>
            <person name="Grimplet J."/>
            <person name="Matus J.T."/>
            <person name="Ware D."/>
            <person name="Wu X."/>
            <person name="Wang H."/>
            <person name="Liu C."/>
            <person name="Fang Y."/>
            <person name="Rustenholz C."/>
            <person name="Cheng Z."/>
            <person name="Xiao H."/>
            <person name="Zhou Y."/>
        </authorList>
    </citation>
    <scope>NUCLEOTIDE SEQUENCE [LARGE SCALE GENOMIC DNA]</scope>
    <source>
        <strain evidence="3">cv. Pinot noir / PN40024</strain>
        <tissue evidence="2">Leaf</tissue>
    </source>
</reference>
<dbReference type="Proteomes" id="UP001227230">
    <property type="component" value="Chromosome 15"/>
</dbReference>
<dbReference type="InterPro" id="IPR043502">
    <property type="entry name" value="DNA/RNA_pol_sf"/>
</dbReference>
<dbReference type="Pfam" id="PF07727">
    <property type="entry name" value="RVT_2"/>
    <property type="match status" value="1"/>
</dbReference>
<proteinExistence type="predicted"/>
<dbReference type="EMBL" id="CP126662">
    <property type="protein sequence ID" value="WKA05105.1"/>
    <property type="molecule type" value="Genomic_DNA"/>
</dbReference>
<gene>
    <name evidence="2" type="ORF">VitviT2T_023090</name>
</gene>
<evidence type="ECO:0000313" key="2">
    <source>
        <dbReference type="EMBL" id="WKA05105.1"/>
    </source>
</evidence>
<name>A0ABY9DCI7_VITVI</name>
<organism evidence="2 3">
    <name type="scientific">Vitis vinifera</name>
    <name type="common">Grape</name>
    <dbReference type="NCBI Taxonomy" id="29760"/>
    <lineage>
        <taxon>Eukaryota</taxon>
        <taxon>Viridiplantae</taxon>
        <taxon>Streptophyta</taxon>
        <taxon>Embryophyta</taxon>
        <taxon>Tracheophyta</taxon>
        <taxon>Spermatophyta</taxon>
        <taxon>Magnoliopsida</taxon>
        <taxon>eudicotyledons</taxon>
        <taxon>Gunneridae</taxon>
        <taxon>Pentapetalae</taxon>
        <taxon>rosids</taxon>
        <taxon>Vitales</taxon>
        <taxon>Vitaceae</taxon>
        <taxon>Viteae</taxon>
        <taxon>Vitis</taxon>
    </lineage>
</organism>
<dbReference type="InterPro" id="IPR013103">
    <property type="entry name" value="RVT_2"/>
</dbReference>
<evidence type="ECO:0000259" key="1">
    <source>
        <dbReference type="Pfam" id="PF07727"/>
    </source>
</evidence>
<dbReference type="SUPFAM" id="SSF56672">
    <property type="entry name" value="DNA/RNA polymerases"/>
    <property type="match status" value="1"/>
</dbReference>
<protein>
    <recommendedName>
        <fullName evidence="1">Reverse transcriptase Ty1/copia-type domain-containing protein</fullName>
    </recommendedName>
</protein>
<keyword evidence="3" id="KW-1185">Reference proteome</keyword>
<accession>A0ABY9DCI7</accession>
<feature type="domain" description="Reverse transcriptase Ty1/copia-type" evidence="1">
    <location>
        <begin position="15"/>
        <end position="226"/>
    </location>
</feature>